<dbReference type="Proteomes" id="UP000269945">
    <property type="component" value="Unassembled WGS sequence"/>
</dbReference>
<keyword evidence="4" id="KW-0222">Digestion</keyword>
<evidence type="ECO:0000256" key="5">
    <source>
        <dbReference type="ARBA" id="ARBA00022801"/>
    </source>
</evidence>
<dbReference type="FunFam" id="2.40.70.10:FF:000006">
    <property type="entry name" value="Cathepsin E"/>
    <property type="match status" value="1"/>
</dbReference>
<dbReference type="GO" id="GO:0007586">
    <property type="term" value="P:digestion"/>
    <property type="evidence" value="ECO:0007669"/>
    <property type="project" value="UniProtKB-KW"/>
</dbReference>
<dbReference type="InterPro" id="IPR001969">
    <property type="entry name" value="Aspartic_peptidase_AS"/>
</dbReference>
<proteinExistence type="inferred from homology"/>
<keyword evidence="5 9" id="KW-0378">Hydrolase</keyword>
<comment type="similarity">
    <text evidence="1 9">Belongs to the peptidase A1 family.</text>
</comment>
<evidence type="ECO:0000313" key="11">
    <source>
        <dbReference type="EMBL" id="VCW77317.1"/>
    </source>
</evidence>
<comment type="caution">
    <text evidence="11">The sequence shown here is derived from an EMBL/GenBank/DDBJ whole genome shotgun (WGS) entry which is preliminary data.</text>
</comment>
<dbReference type="PROSITE" id="PS51767">
    <property type="entry name" value="PEPTIDASE_A1"/>
    <property type="match status" value="1"/>
</dbReference>
<feature type="disulfide bond" evidence="8">
    <location>
        <begin position="40"/>
        <end position="44"/>
    </location>
</feature>
<protein>
    <recommendedName>
        <fullName evidence="7">Pepsin A</fullName>
    </recommendedName>
</protein>
<dbReference type="InterPro" id="IPR033121">
    <property type="entry name" value="PEPTIDASE_A1"/>
</dbReference>
<feature type="non-terminal residue" evidence="11">
    <location>
        <position position="1"/>
    </location>
</feature>
<evidence type="ECO:0000259" key="10">
    <source>
        <dbReference type="PROSITE" id="PS51767"/>
    </source>
</evidence>
<keyword evidence="3 9" id="KW-0064">Aspartyl protease</keyword>
<evidence type="ECO:0000256" key="9">
    <source>
        <dbReference type="RuleBase" id="RU000454"/>
    </source>
</evidence>
<evidence type="ECO:0000256" key="7">
    <source>
        <dbReference type="ARBA" id="ARBA00039700"/>
    </source>
</evidence>
<dbReference type="EMBL" id="CYRY02008659">
    <property type="protein sequence ID" value="VCW77317.1"/>
    <property type="molecule type" value="Genomic_DNA"/>
</dbReference>
<dbReference type="PRINTS" id="PR00792">
    <property type="entry name" value="PEPSIN"/>
</dbReference>
<evidence type="ECO:0000313" key="12">
    <source>
        <dbReference type="Proteomes" id="UP000269945"/>
    </source>
</evidence>
<organism evidence="11 12">
    <name type="scientific">Gulo gulo</name>
    <name type="common">Wolverine</name>
    <name type="synonym">Gluton</name>
    <dbReference type="NCBI Taxonomy" id="48420"/>
    <lineage>
        <taxon>Eukaryota</taxon>
        <taxon>Metazoa</taxon>
        <taxon>Chordata</taxon>
        <taxon>Craniata</taxon>
        <taxon>Vertebrata</taxon>
        <taxon>Euteleostomi</taxon>
        <taxon>Mammalia</taxon>
        <taxon>Eutheria</taxon>
        <taxon>Laurasiatheria</taxon>
        <taxon>Carnivora</taxon>
        <taxon>Caniformia</taxon>
        <taxon>Musteloidea</taxon>
        <taxon>Mustelidae</taxon>
        <taxon>Guloninae</taxon>
        <taxon>Gulo</taxon>
    </lineage>
</organism>
<keyword evidence="12" id="KW-1185">Reference proteome</keyword>
<dbReference type="PANTHER" id="PTHR47966:SF22">
    <property type="entry name" value="PEPSIN A-3-RELATED"/>
    <property type="match status" value="1"/>
</dbReference>
<accession>A0A9X9PY99</accession>
<evidence type="ECO:0000256" key="8">
    <source>
        <dbReference type="PIRSR" id="PIRSR601461-2"/>
    </source>
</evidence>
<dbReference type="PROSITE" id="PS00141">
    <property type="entry name" value="ASP_PROTEASE"/>
    <property type="match status" value="1"/>
</dbReference>
<sequence>FGGIDSSYFTGNLNWVPVSVEGYWQISVDSITMNGQAIACSQGCQAIVDTGTSLLTGPSNAIANIQSTIGASQDSYGQMVISCSAINNLPDIVFTINGIQYPLPPSAYILQNQQDCVSGFQGMNLPTASGELWILGDVFIRQYFAVFDRANNQVGLAPVA</sequence>
<dbReference type="InterPro" id="IPR001461">
    <property type="entry name" value="Aspartic_peptidase_A1"/>
</dbReference>
<feature type="domain" description="Peptidase A1" evidence="10">
    <location>
        <begin position="1"/>
        <end position="157"/>
    </location>
</feature>
<evidence type="ECO:0000256" key="4">
    <source>
        <dbReference type="ARBA" id="ARBA00022757"/>
    </source>
</evidence>
<name>A0A9X9PY99_GULGU</name>
<dbReference type="InterPro" id="IPR021109">
    <property type="entry name" value="Peptidase_aspartic_dom_sf"/>
</dbReference>
<dbReference type="PANTHER" id="PTHR47966">
    <property type="entry name" value="BETA-SITE APP-CLEAVING ENZYME, ISOFORM A-RELATED"/>
    <property type="match status" value="1"/>
</dbReference>
<evidence type="ECO:0000256" key="2">
    <source>
        <dbReference type="ARBA" id="ARBA00022670"/>
    </source>
</evidence>
<keyword evidence="2 9" id="KW-0645">Protease</keyword>
<evidence type="ECO:0000256" key="6">
    <source>
        <dbReference type="ARBA" id="ARBA00023157"/>
    </source>
</evidence>
<dbReference type="Pfam" id="PF00026">
    <property type="entry name" value="Asp"/>
    <property type="match status" value="1"/>
</dbReference>
<dbReference type="SUPFAM" id="SSF50630">
    <property type="entry name" value="Acid proteases"/>
    <property type="match status" value="1"/>
</dbReference>
<keyword evidence="6 8" id="KW-1015">Disulfide bond</keyword>
<dbReference type="GO" id="GO:0006508">
    <property type="term" value="P:proteolysis"/>
    <property type="evidence" value="ECO:0007669"/>
    <property type="project" value="UniProtKB-KW"/>
</dbReference>
<reference evidence="11 12" key="1">
    <citation type="submission" date="2018-10" db="EMBL/GenBank/DDBJ databases">
        <authorList>
            <person name="Ekblom R."/>
            <person name="Jareborg N."/>
        </authorList>
    </citation>
    <scope>NUCLEOTIDE SEQUENCE [LARGE SCALE GENOMIC DNA]</scope>
    <source>
        <tissue evidence="11">Muscle</tissue>
    </source>
</reference>
<gene>
    <name evidence="11" type="ORF">BN2614_LOCUS1</name>
</gene>
<dbReference type="GO" id="GO:0004190">
    <property type="term" value="F:aspartic-type endopeptidase activity"/>
    <property type="evidence" value="ECO:0007669"/>
    <property type="project" value="UniProtKB-KW"/>
</dbReference>
<dbReference type="AlphaFoldDB" id="A0A9X9PY99"/>
<dbReference type="Gene3D" id="2.40.70.10">
    <property type="entry name" value="Acid Proteases"/>
    <property type="match status" value="1"/>
</dbReference>
<evidence type="ECO:0000256" key="1">
    <source>
        <dbReference type="ARBA" id="ARBA00007447"/>
    </source>
</evidence>
<evidence type="ECO:0000256" key="3">
    <source>
        <dbReference type="ARBA" id="ARBA00022750"/>
    </source>
</evidence>